<dbReference type="InterPro" id="IPR026444">
    <property type="entry name" value="Secre_tail"/>
</dbReference>
<feature type="domain" description="Secretion system C-terminal sorting" evidence="2">
    <location>
        <begin position="349"/>
        <end position="407"/>
    </location>
</feature>
<accession>A0ABU2YF26</accession>
<dbReference type="RefSeq" id="WP_311333568.1">
    <property type="nucleotide sequence ID" value="NZ_JAVRHZ010000007.1"/>
</dbReference>
<dbReference type="Pfam" id="PF18962">
    <property type="entry name" value="Por_Secre_tail"/>
    <property type="match status" value="1"/>
</dbReference>
<dbReference type="NCBIfam" id="TIGR04183">
    <property type="entry name" value="Por_Secre_tail"/>
    <property type="match status" value="1"/>
</dbReference>
<name>A0ABU2YF26_9FLAO</name>
<protein>
    <submittedName>
        <fullName evidence="3">T9SS type A sorting domain-containing protein</fullName>
    </submittedName>
</protein>
<reference evidence="3 4" key="1">
    <citation type="submission" date="2023-09" db="EMBL/GenBank/DDBJ databases">
        <authorList>
            <person name="Rey-Velasco X."/>
        </authorList>
    </citation>
    <scope>NUCLEOTIDE SEQUENCE [LARGE SCALE GENOMIC DNA]</scope>
    <source>
        <strain evidence="3 4">W242</strain>
    </source>
</reference>
<sequence length="416" mass="46725">MIKKIFIAAIIFCTLQVQGQETLKVMFYNLLEFPSASPGNRDVILRNIMEEYQPDIFMVCELESEEGANEILNTSLTFGDFPYGRATFQPNTSSGADIQQLIFYRADKFSLENSEIIQTTVRDINRYILQLNTANGGSDPLDLNIYVSHLKSSQGSSNENLRLSMVNEFTSTLNTLDPDSYVIFAGDLNVYDSDEPAYQELLDPTNDIVLKDPIELPGDWSNNISFQGIHTQSTRESSGPFGAGAGGGLDDRFDFILLSENMLTNPRLRYVTDTYKAYGNNGNCFNQDVSASNCTGEFSQQIRTRLFGMSDHLPVVLELETNEEIILSGTEFDAVIKQIKINNTLVKNKVSLDIPEVLFNEVSFTIYNTLGQKIKYISTKNSHKNLIDVSSFPEGIYYIKTNLSNNTPLKFIKTTF</sequence>
<evidence type="ECO:0000313" key="4">
    <source>
        <dbReference type="Proteomes" id="UP001254488"/>
    </source>
</evidence>
<dbReference type="InterPro" id="IPR036691">
    <property type="entry name" value="Endo/exonu/phosph_ase_sf"/>
</dbReference>
<comment type="caution">
    <text evidence="3">The sequence shown here is derived from an EMBL/GenBank/DDBJ whole genome shotgun (WGS) entry which is preliminary data.</text>
</comment>
<keyword evidence="4" id="KW-1185">Reference proteome</keyword>
<keyword evidence="1" id="KW-0732">Signal</keyword>
<evidence type="ECO:0000259" key="2">
    <source>
        <dbReference type="Pfam" id="PF18962"/>
    </source>
</evidence>
<evidence type="ECO:0000313" key="3">
    <source>
        <dbReference type="EMBL" id="MDT0556617.1"/>
    </source>
</evidence>
<dbReference type="Proteomes" id="UP001254488">
    <property type="component" value="Unassembled WGS sequence"/>
</dbReference>
<gene>
    <name evidence="3" type="ORF">RM538_11405</name>
</gene>
<organism evidence="3 4">
    <name type="scientific">Patiriisocius hiemis</name>
    <dbReference type="NCBI Taxonomy" id="3075604"/>
    <lineage>
        <taxon>Bacteria</taxon>
        <taxon>Pseudomonadati</taxon>
        <taxon>Bacteroidota</taxon>
        <taxon>Flavobacteriia</taxon>
        <taxon>Flavobacteriales</taxon>
        <taxon>Flavobacteriaceae</taxon>
        <taxon>Patiriisocius</taxon>
    </lineage>
</organism>
<dbReference type="EMBL" id="JAVRHZ010000007">
    <property type="protein sequence ID" value="MDT0556617.1"/>
    <property type="molecule type" value="Genomic_DNA"/>
</dbReference>
<dbReference type="SUPFAM" id="SSF56219">
    <property type="entry name" value="DNase I-like"/>
    <property type="match status" value="1"/>
</dbReference>
<evidence type="ECO:0000256" key="1">
    <source>
        <dbReference type="ARBA" id="ARBA00022729"/>
    </source>
</evidence>
<proteinExistence type="predicted"/>
<dbReference type="Gene3D" id="3.60.10.10">
    <property type="entry name" value="Endonuclease/exonuclease/phosphatase"/>
    <property type="match status" value="1"/>
</dbReference>